<accession>A0A2G5VJC6</accession>
<evidence type="ECO:0000256" key="3">
    <source>
        <dbReference type="ARBA" id="ARBA00022833"/>
    </source>
</evidence>
<comment type="caution">
    <text evidence="6">The sequence shown here is derived from an EMBL/GenBank/DDBJ whole genome shotgun (WGS) entry which is preliminary data.</text>
</comment>
<dbReference type="InterPro" id="IPR001841">
    <property type="entry name" value="Znf_RING"/>
</dbReference>
<dbReference type="PANTHER" id="PTHR22791:SF35">
    <property type="entry name" value="RING-TYPE DOMAIN-CONTAINING PROTEIN"/>
    <property type="match status" value="1"/>
</dbReference>
<dbReference type="Gene3D" id="3.30.40.10">
    <property type="entry name" value="Zinc/RING finger domain, C3HC4 (zinc finger)"/>
    <property type="match status" value="1"/>
</dbReference>
<dbReference type="SMART" id="SM00184">
    <property type="entry name" value="RING"/>
    <property type="match status" value="1"/>
</dbReference>
<evidence type="ECO:0000313" key="6">
    <source>
        <dbReference type="EMBL" id="PIC51878.1"/>
    </source>
</evidence>
<reference evidence="7" key="1">
    <citation type="submission" date="2017-10" db="EMBL/GenBank/DDBJ databases">
        <title>Rapid genome shrinkage in a self-fertile nematode reveals novel sperm competition proteins.</title>
        <authorList>
            <person name="Yin D."/>
            <person name="Schwarz E.M."/>
            <person name="Thomas C.G."/>
            <person name="Felde R.L."/>
            <person name="Korf I.F."/>
            <person name="Cutter A.D."/>
            <person name="Schartner C.M."/>
            <person name="Ralston E.J."/>
            <person name="Meyer B.J."/>
            <person name="Haag E.S."/>
        </authorList>
    </citation>
    <scope>NUCLEOTIDE SEQUENCE [LARGE SCALE GENOMIC DNA]</scope>
    <source>
        <strain evidence="7">JU1422</strain>
    </source>
</reference>
<dbReference type="AlphaFoldDB" id="A0A2G5VJC6"/>
<evidence type="ECO:0000259" key="5">
    <source>
        <dbReference type="PROSITE" id="PS50089"/>
    </source>
</evidence>
<dbReference type="Proteomes" id="UP000230233">
    <property type="component" value="Chromosome I"/>
</dbReference>
<evidence type="ECO:0000256" key="1">
    <source>
        <dbReference type="ARBA" id="ARBA00022723"/>
    </source>
</evidence>
<organism evidence="6 7">
    <name type="scientific">Caenorhabditis nigoni</name>
    <dbReference type="NCBI Taxonomy" id="1611254"/>
    <lineage>
        <taxon>Eukaryota</taxon>
        <taxon>Metazoa</taxon>
        <taxon>Ecdysozoa</taxon>
        <taxon>Nematoda</taxon>
        <taxon>Chromadorea</taxon>
        <taxon>Rhabditida</taxon>
        <taxon>Rhabditina</taxon>
        <taxon>Rhabditomorpha</taxon>
        <taxon>Rhabditoidea</taxon>
        <taxon>Rhabditidae</taxon>
        <taxon>Peloderinae</taxon>
        <taxon>Caenorhabditis</taxon>
    </lineage>
</organism>
<evidence type="ECO:0000313" key="7">
    <source>
        <dbReference type="Proteomes" id="UP000230233"/>
    </source>
</evidence>
<dbReference type="InterPro" id="IPR013083">
    <property type="entry name" value="Znf_RING/FYVE/PHD"/>
</dbReference>
<keyword evidence="3" id="KW-0862">Zinc</keyword>
<gene>
    <name evidence="6" type="primary">Cni-C36B1.9</name>
    <name evidence="6" type="synonym">Cnig_chr_I.g2213</name>
    <name evidence="6" type="ORF">B9Z55_002213</name>
</gene>
<keyword evidence="1" id="KW-0479">Metal-binding</keyword>
<dbReference type="InterPro" id="IPR017907">
    <property type="entry name" value="Znf_RING_CS"/>
</dbReference>
<dbReference type="GO" id="GO:0008270">
    <property type="term" value="F:zinc ion binding"/>
    <property type="evidence" value="ECO:0007669"/>
    <property type="project" value="UniProtKB-KW"/>
</dbReference>
<keyword evidence="2 4" id="KW-0863">Zinc-finger</keyword>
<dbReference type="PROSITE" id="PS50089">
    <property type="entry name" value="ZF_RING_2"/>
    <property type="match status" value="1"/>
</dbReference>
<feature type="domain" description="RING-type" evidence="5">
    <location>
        <begin position="115"/>
        <end position="164"/>
    </location>
</feature>
<dbReference type="PROSITE" id="PS00518">
    <property type="entry name" value="ZF_RING_1"/>
    <property type="match status" value="1"/>
</dbReference>
<evidence type="ECO:0000256" key="4">
    <source>
        <dbReference type="PROSITE-ProRule" id="PRU00175"/>
    </source>
</evidence>
<dbReference type="GO" id="GO:0016567">
    <property type="term" value="P:protein ubiquitination"/>
    <property type="evidence" value="ECO:0007669"/>
    <property type="project" value="TreeGrafter"/>
</dbReference>
<dbReference type="PANTHER" id="PTHR22791">
    <property type="entry name" value="RING-TYPE DOMAIN-CONTAINING PROTEIN"/>
    <property type="match status" value="1"/>
</dbReference>
<name>A0A2G5VJC6_9PELO</name>
<dbReference type="EMBL" id="PDUG01000001">
    <property type="protein sequence ID" value="PIC51878.1"/>
    <property type="molecule type" value="Genomic_DNA"/>
</dbReference>
<dbReference type="STRING" id="1611254.A0A2G5VJC6"/>
<protein>
    <recommendedName>
        <fullName evidence="5">RING-type domain-containing protein</fullName>
    </recommendedName>
</protein>
<dbReference type="GO" id="GO:0061630">
    <property type="term" value="F:ubiquitin protein ligase activity"/>
    <property type="evidence" value="ECO:0007669"/>
    <property type="project" value="TreeGrafter"/>
</dbReference>
<keyword evidence="7" id="KW-1185">Reference proteome</keyword>
<dbReference type="OrthoDB" id="8936585at2759"/>
<sequence length="716" mass="81523">MQPSLQLQILVPPILFLECSLKSLQFSFSNIKSILLIFNRSSVKLILIFSPATFPTESVMSESADVLSDADADYGTDTEFMQDEEDEETDDEVLVGEDSPNLKIIKEAADSTQNCRVCYDEYHPSKNQARVLACGHTFCTRCVVGCGTHTNNAVIVGMKCPECRKISDQVPATVPINFQFMQLLTALSLIKLPKTRKQELELPNYENFERLGAHIPINKLTENSLPDLFEHLKAVFNAIRIKAGKEPKMPKPFIAARISSELGKLSDAEKTTYRIINALKKLYTGELPRDYFDFGWQLENPLERLALREDNDWMREMVVYRPPHLREPEPPEPEVPEEEPVLDLDVLLAREELAQAEADPNRNLHVVREAHLRRERESAQERQVAIRNEQLMRDILDWNGQDPAFDNMSSNFRRRHLERTAVMQNAIRRSTDTLRNIENERRVAQGLPPFLEHDDVTVNDRDDESVASDDSSYIDDTVRSPPLPMTIGEGITIYRMIEIFSPRSLRQGTPALALPQNHRNLDALVQTIYPVESSVIDRLADSHLADLRVYGRANKVDVDHLLRCLRQHSIRFASNVVEAPRVPAVRLRRQRPVAADEYNARLRDIRSRAKEALRGNRPPHPANAEEADLTVRLIVNLANSLGVRDKLLEAMLPVRTPEEEENEIFVMKNSGSGRQEVLFCTVCRCDVPVVSKQVHAQGRRHVAAMTNRPSYSRAHH</sequence>
<dbReference type="SUPFAM" id="SSF57850">
    <property type="entry name" value="RING/U-box"/>
    <property type="match status" value="1"/>
</dbReference>
<proteinExistence type="predicted"/>
<dbReference type="InterPro" id="IPR051435">
    <property type="entry name" value="RING_finger_E3_ubiq-ligases"/>
</dbReference>
<evidence type="ECO:0000256" key="2">
    <source>
        <dbReference type="ARBA" id="ARBA00022771"/>
    </source>
</evidence>